<dbReference type="GeneID" id="3639542"/>
<evidence type="ECO:0000256" key="1">
    <source>
        <dbReference type="ARBA" id="ARBA00008828"/>
    </source>
</evidence>
<dbReference type="OMA" id="SPYYEQE"/>
<organism evidence="5 6">
    <name type="scientific">Candida albicans (strain SC5314 / ATCC MYA-2876)</name>
    <name type="common">Yeast</name>
    <dbReference type="NCBI Taxonomy" id="237561"/>
    <lineage>
        <taxon>Eukaryota</taxon>
        <taxon>Fungi</taxon>
        <taxon>Dikarya</taxon>
        <taxon>Ascomycota</taxon>
        <taxon>Saccharomycotina</taxon>
        <taxon>Pichiomycetes</taxon>
        <taxon>Debaryomycetaceae</taxon>
        <taxon>Candida/Lodderomyces clade</taxon>
        <taxon>Candida</taxon>
    </lineage>
</organism>
<dbReference type="Pfam" id="PF05004">
    <property type="entry name" value="IFRD"/>
    <property type="match status" value="1"/>
</dbReference>
<reference evidence="5 6" key="2">
    <citation type="journal article" date="2007" name="Genome Biol.">
        <title>Assembly of the Candida albicans genome into sixteen supercontigs aligned on the eight chromosomes.</title>
        <authorList>
            <person name="van het Hoog M."/>
            <person name="Rast T.J."/>
            <person name="Martchenko M."/>
            <person name="Grindle S."/>
            <person name="Dignard D."/>
            <person name="Hogues H."/>
            <person name="Cuomo C."/>
            <person name="Berriman M."/>
            <person name="Scherer S."/>
            <person name="Magee B.B."/>
            <person name="Whiteway M."/>
            <person name="Chibana H."/>
            <person name="Nantel A."/>
            <person name="Magee P.T."/>
        </authorList>
    </citation>
    <scope>GENOME REANNOTATION</scope>
    <source>
        <strain evidence="6">SC5314 / ATCC MYA-2876</strain>
    </source>
</reference>
<comment type="similarity">
    <text evidence="1">Belongs to the IFRD family.</text>
</comment>
<accession>A0A1D8PDV1</accession>
<evidence type="ECO:0000313" key="5">
    <source>
        <dbReference type="EMBL" id="AOW26322.1"/>
    </source>
</evidence>
<feature type="compositionally biased region" description="Low complexity" evidence="2">
    <location>
        <begin position="19"/>
        <end position="29"/>
    </location>
</feature>
<dbReference type="RefSeq" id="XP_718834.1">
    <property type="nucleotide sequence ID" value="XM_713741.1"/>
</dbReference>
<dbReference type="VEuPathDB" id="FungiDB:C1_06660W_A"/>
<dbReference type="InterPro" id="IPR016024">
    <property type="entry name" value="ARM-type_fold"/>
</dbReference>
<dbReference type="Proteomes" id="UP000000559">
    <property type="component" value="Chromosome 1"/>
</dbReference>
<gene>
    <name evidence="5" type="ordered locus">CAALFM_C106660WA</name>
    <name evidence="4" type="ordered locus">orf19.13623</name>
</gene>
<dbReference type="CGD" id="CAL0000196966">
    <property type="gene designation" value="orf19.13623"/>
</dbReference>
<reference evidence="5 6" key="3">
    <citation type="journal article" date="2013" name="Genome Biol.">
        <title>Assembly of a phased diploid Candida albicans genome facilitates allele-specific measurements and provides a simple model for repeat and indel structure.</title>
        <authorList>
            <person name="Muzzey D."/>
            <person name="Schwartz K."/>
            <person name="Weissman J.S."/>
            <person name="Sherlock G."/>
        </authorList>
    </citation>
    <scope>NUCLEOTIDE SEQUENCE [LARGE SCALE GENOMIC DNA]</scope>
    <source>
        <strain evidence="6">SC5314 / ATCC MYA-2876</strain>
    </source>
</reference>
<dbReference type="STRING" id="237561.A0A1D8PDV1"/>
<feature type="domain" description="Interferon-related developmental regulator N-terminal" evidence="3">
    <location>
        <begin position="90"/>
        <end position="424"/>
    </location>
</feature>
<dbReference type="AlphaFoldDB" id="A0A1D8PDV1"/>
<evidence type="ECO:0000313" key="4">
    <source>
        <dbReference type="CGD" id="CAL0000196966"/>
    </source>
</evidence>
<sequence length="566" mass="64468">MSHKALFKGRRFERDGTLSNSSSRAQSVSRTPLRSDDSDYESDTEEQDFIKIEELLKERLFGLQSQEIELAKEDRIGAGDRRQYQAANINKSRIQESSSINDIINSLEFSRNDVSSQSRELLLVQLYKLLVSRPLVVCNEENAGTPEFVDEDKVAKLINIFTSANYRSEDEFLYLFRSLIALICSDIEEFGSLVSTELLNHIQHVITEPSNSIVTNSIKANVITGYVVLTLILHNGASSFGIDERIAMLIELAEGYTASATTLKKEVEAGDREHSTFITDKNLDKKLVNEANAKVVAEASVAVAAIHGVGCLLTLIPHGSFLNEIMEDLMFKLVPLLDNDEDRDIAKAAGRVIGVIYEMYDYGQNADADNGGDFDNEYNENSPYYEQESLLAILTRLLNLSSKKVAKKDKKDISSVFRNISNTIKIYTDANSREQVYKRTQEGLELLDSTSDSTYIKLSKFRSLKINSWFLYFRLKHLRWCFSFGLHNQLVGNDSVRDALKEPENEFNYGTQPDFDDSLVDDDNSESFHDYIDQKHSNDEKYRKERRKKERLVKLNEQLDELNLHQ</sequence>
<feature type="region of interest" description="Disordered" evidence="2">
    <location>
        <begin position="522"/>
        <end position="547"/>
    </location>
</feature>
<name>A0A1D8PDV1_CANAL</name>
<dbReference type="SUPFAM" id="SSF48371">
    <property type="entry name" value="ARM repeat"/>
    <property type="match status" value="1"/>
</dbReference>
<dbReference type="InterPro" id="IPR039777">
    <property type="entry name" value="IFRD"/>
</dbReference>
<dbReference type="eggNOG" id="ENOG502S10Q">
    <property type="taxonomic scope" value="Eukaryota"/>
</dbReference>
<dbReference type="InParanoid" id="A0A1D8PDV1"/>
<dbReference type="PANTHER" id="PTHR12354">
    <property type="entry name" value="INTERFERON-RELATED DEVELOPMENTAL REGULATOR"/>
    <property type="match status" value="1"/>
</dbReference>
<feature type="compositionally biased region" description="Basic and acidic residues" evidence="2">
    <location>
        <begin position="526"/>
        <end position="543"/>
    </location>
</feature>
<proteinExistence type="inferred from homology"/>
<evidence type="ECO:0000313" key="6">
    <source>
        <dbReference type="Proteomes" id="UP000000559"/>
    </source>
</evidence>
<feature type="region of interest" description="Disordered" evidence="2">
    <location>
        <begin position="1"/>
        <end position="44"/>
    </location>
</feature>
<dbReference type="OrthoDB" id="18978at2759"/>
<reference evidence="5 6" key="1">
    <citation type="journal article" date="2004" name="Proc. Natl. Acad. Sci. U.S.A.">
        <title>The diploid genome sequence of Candida albicans.</title>
        <authorList>
            <person name="Jones T."/>
            <person name="Federspiel N.A."/>
            <person name="Chibana H."/>
            <person name="Dungan J."/>
            <person name="Kalman S."/>
            <person name="Magee B.B."/>
            <person name="Newport G."/>
            <person name="Thorstenson Y.R."/>
            <person name="Agabian N."/>
            <person name="Magee P.T."/>
            <person name="Davis R.W."/>
            <person name="Scherer S."/>
        </authorList>
    </citation>
    <scope>NUCLEOTIDE SEQUENCE [LARGE SCALE GENOMIC DNA]</scope>
    <source>
        <strain evidence="6">SC5314 / ATCC MYA-2876</strain>
    </source>
</reference>
<dbReference type="InterPro" id="IPR007701">
    <property type="entry name" value="Interferon-rel_develop_reg_N"/>
</dbReference>
<dbReference type="EMBL" id="CP017623">
    <property type="protein sequence ID" value="AOW26322.1"/>
    <property type="molecule type" value="Genomic_DNA"/>
</dbReference>
<evidence type="ECO:0000259" key="3">
    <source>
        <dbReference type="Pfam" id="PF05004"/>
    </source>
</evidence>
<dbReference type="PANTHER" id="PTHR12354:SF1">
    <property type="entry name" value="INTERFERON-RELATED DEVELOPMENTAL REGULATOR 1"/>
    <property type="match status" value="1"/>
</dbReference>
<dbReference type="KEGG" id="cal:CAALFM_C106660WA"/>
<keyword evidence="6" id="KW-1185">Reference proteome</keyword>
<protein>
    <recommendedName>
        <fullName evidence="3">Interferon-related developmental regulator N-terminal domain-containing protein</fullName>
    </recommendedName>
</protein>
<evidence type="ECO:0000256" key="2">
    <source>
        <dbReference type="SAM" id="MobiDB-lite"/>
    </source>
</evidence>